<evidence type="ECO:0000313" key="1">
    <source>
        <dbReference type="EMBL" id="MBD7970244.1"/>
    </source>
</evidence>
<dbReference type="EMBL" id="JACSQL010000011">
    <property type="protein sequence ID" value="MBD7970244.1"/>
    <property type="molecule type" value="Genomic_DNA"/>
</dbReference>
<dbReference type="RefSeq" id="WP_191803141.1">
    <property type="nucleotide sequence ID" value="NZ_JACSQL010000011.1"/>
</dbReference>
<evidence type="ECO:0000313" key="2">
    <source>
        <dbReference type="Proteomes" id="UP000608071"/>
    </source>
</evidence>
<name>A0ABR8T4M0_9BACL</name>
<reference evidence="1 2" key="1">
    <citation type="submission" date="2020-08" db="EMBL/GenBank/DDBJ databases">
        <title>A Genomic Blueprint of the Chicken Gut Microbiome.</title>
        <authorList>
            <person name="Gilroy R."/>
            <person name="Ravi A."/>
            <person name="Getino M."/>
            <person name="Pursley I."/>
            <person name="Horton D.L."/>
            <person name="Alikhan N.-F."/>
            <person name="Baker D."/>
            <person name="Gharbi K."/>
            <person name="Hall N."/>
            <person name="Watson M."/>
            <person name="Adriaenssens E.M."/>
            <person name="Foster-Nyarko E."/>
            <person name="Jarju S."/>
            <person name="Secka A."/>
            <person name="Antonio M."/>
            <person name="Oren A."/>
            <person name="Chaudhuri R."/>
            <person name="La Ragione R.M."/>
            <person name="Hildebrand F."/>
            <person name="Pallen M.J."/>
        </authorList>
    </citation>
    <scope>NUCLEOTIDE SEQUENCE [LARGE SCALE GENOMIC DNA]</scope>
    <source>
        <strain evidence="1 2">Sa2BVA9</strain>
    </source>
</reference>
<keyword evidence="2" id="KW-1185">Reference proteome</keyword>
<accession>A0ABR8T4M0</accession>
<comment type="caution">
    <text evidence="1">The sequence shown here is derived from an EMBL/GenBank/DDBJ whole genome shotgun (WGS) entry which is preliminary data.</text>
</comment>
<gene>
    <name evidence="1" type="ORF">H9647_19450</name>
</gene>
<dbReference type="Proteomes" id="UP000608071">
    <property type="component" value="Unassembled WGS sequence"/>
</dbReference>
<organism evidence="1 2">
    <name type="scientific">Paenibacillus gallinarum</name>
    <dbReference type="NCBI Taxonomy" id="2762232"/>
    <lineage>
        <taxon>Bacteria</taxon>
        <taxon>Bacillati</taxon>
        <taxon>Bacillota</taxon>
        <taxon>Bacilli</taxon>
        <taxon>Bacillales</taxon>
        <taxon>Paenibacillaceae</taxon>
        <taxon>Paenibacillus</taxon>
    </lineage>
</organism>
<sequence>MEKTYRINYIEGNKNKFIDLPKGADIEQVYNQMNTLKFEGYTDIVLGFTPFFPVEQYRLLERLLGVMESLITAIELDDTEILENQLAEMKIFGSSIDESARELSYVLEGMKGTILDTSYPKSLNLDDVQSFLKHMNSSNSNLMDQLQDRKIGYTNDYDVTMTLKGQSINLPMNADLYTGLDALIRNELDYSSTISPKLTTFGLDANEGIAFEGYTLGEKWNGWAMPYFTKDQAILITQIFNNNNKDKEDYSSSHYDPTNDTFEFLLFGQTEEEKEKYDATELCINGVITKVYQIGAGSWTWDEIE</sequence>
<proteinExistence type="predicted"/>
<protein>
    <submittedName>
        <fullName evidence="1">Uncharacterized protein</fullName>
    </submittedName>
</protein>